<dbReference type="Proteomes" id="UP000178925">
    <property type="component" value="Unassembled WGS sequence"/>
</dbReference>
<evidence type="ECO:0000256" key="1">
    <source>
        <dbReference type="SAM" id="Phobius"/>
    </source>
</evidence>
<keyword evidence="1" id="KW-1133">Transmembrane helix</keyword>
<comment type="caution">
    <text evidence="2">The sequence shown here is derived from an EMBL/GenBank/DDBJ whole genome shotgun (WGS) entry which is preliminary data.</text>
</comment>
<evidence type="ECO:0000313" key="2">
    <source>
        <dbReference type="EMBL" id="OGF27185.1"/>
    </source>
</evidence>
<dbReference type="AlphaFoldDB" id="A0A1F5SKG3"/>
<sequence length="85" mass="9128">MHIIIGILMIIAGALITVYSEKMLNAFGAIAWFERYLGVEGGSRLGYKLVGIFVFFLGVLALTNLIQGFLLWALSPLLGLGRGGA</sequence>
<feature type="transmembrane region" description="Helical" evidence="1">
    <location>
        <begin position="7"/>
        <end position="32"/>
    </location>
</feature>
<protein>
    <submittedName>
        <fullName evidence="2">Uncharacterized protein</fullName>
    </submittedName>
</protein>
<evidence type="ECO:0000313" key="3">
    <source>
        <dbReference type="Proteomes" id="UP000178925"/>
    </source>
</evidence>
<name>A0A1F5SKG3_9BACT</name>
<proteinExistence type="predicted"/>
<accession>A0A1F5SKG3</accession>
<feature type="transmembrane region" description="Helical" evidence="1">
    <location>
        <begin position="52"/>
        <end position="74"/>
    </location>
</feature>
<gene>
    <name evidence="2" type="ORF">A2242_02350</name>
</gene>
<organism evidence="2 3">
    <name type="scientific">Candidatus Falkowbacteria bacterium RIFOXYA2_FULL_47_9</name>
    <dbReference type="NCBI Taxonomy" id="1797995"/>
    <lineage>
        <taxon>Bacteria</taxon>
        <taxon>Candidatus Falkowiibacteriota</taxon>
    </lineage>
</organism>
<reference evidence="2 3" key="1">
    <citation type="journal article" date="2016" name="Nat. Commun.">
        <title>Thousands of microbial genomes shed light on interconnected biogeochemical processes in an aquifer system.</title>
        <authorList>
            <person name="Anantharaman K."/>
            <person name="Brown C.T."/>
            <person name="Hug L.A."/>
            <person name="Sharon I."/>
            <person name="Castelle C.J."/>
            <person name="Probst A.J."/>
            <person name="Thomas B.C."/>
            <person name="Singh A."/>
            <person name="Wilkins M.J."/>
            <person name="Karaoz U."/>
            <person name="Brodie E.L."/>
            <person name="Williams K.H."/>
            <person name="Hubbard S.S."/>
            <person name="Banfield J.F."/>
        </authorList>
    </citation>
    <scope>NUCLEOTIDE SEQUENCE [LARGE SCALE GENOMIC DNA]</scope>
</reference>
<keyword evidence="1" id="KW-0472">Membrane</keyword>
<keyword evidence="1" id="KW-0812">Transmembrane</keyword>
<dbReference type="EMBL" id="MFGC01000027">
    <property type="protein sequence ID" value="OGF27185.1"/>
    <property type="molecule type" value="Genomic_DNA"/>
</dbReference>